<organism evidence="2 3">
    <name type="scientific">Rhodamnia argentea</name>
    <dbReference type="NCBI Taxonomy" id="178133"/>
    <lineage>
        <taxon>Eukaryota</taxon>
        <taxon>Viridiplantae</taxon>
        <taxon>Streptophyta</taxon>
        <taxon>Embryophyta</taxon>
        <taxon>Tracheophyta</taxon>
        <taxon>Spermatophyta</taxon>
        <taxon>Magnoliopsida</taxon>
        <taxon>eudicotyledons</taxon>
        <taxon>Gunneridae</taxon>
        <taxon>Pentapetalae</taxon>
        <taxon>rosids</taxon>
        <taxon>malvids</taxon>
        <taxon>Myrtales</taxon>
        <taxon>Myrtaceae</taxon>
        <taxon>Myrtoideae</taxon>
        <taxon>Myrteae</taxon>
        <taxon>Australasian group</taxon>
        <taxon>Rhodamnia</taxon>
    </lineage>
</organism>
<keyword evidence="2" id="KW-1185">Reference proteome</keyword>
<dbReference type="AlphaFoldDB" id="A0A8B8PEC0"/>
<protein>
    <submittedName>
        <fullName evidence="3">Uncharacterized protein At1g28695-like</fullName>
    </submittedName>
</protein>
<accession>A0A8B8PEC0</accession>
<gene>
    <name evidence="3" type="primary">LOC115742797</name>
</gene>
<evidence type="ECO:0000313" key="3">
    <source>
        <dbReference type="RefSeq" id="XP_030533151.1"/>
    </source>
</evidence>
<feature type="domain" description="Nucleotide-diphospho-sugar transferase" evidence="1">
    <location>
        <begin position="103"/>
        <end position="301"/>
    </location>
</feature>
<evidence type="ECO:0000259" key="1">
    <source>
        <dbReference type="Pfam" id="PF03407"/>
    </source>
</evidence>
<dbReference type="GeneID" id="115742797"/>
<dbReference type="PANTHER" id="PTHR46038">
    <property type="entry name" value="EXPRESSED PROTEIN-RELATED"/>
    <property type="match status" value="1"/>
</dbReference>
<name>A0A8B8PEC0_9MYRT</name>
<dbReference type="RefSeq" id="XP_030533151.1">
    <property type="nucleotide sequence ID" value="XM_030677291.2"/>
</dbReference>
<dbReference type="InterPro" id="IPR044821">
    <property type="entry name" value="At1g28695/At4g15970-like"/>
</dbReference>
<dbReference type="Pfam" id="PF03407">
    <property type="entry name" value="Nucleotid_trans"/>
    <property type="match status" value="1"/>
</dbReference>
<sequence>MEFMKDRINQCALICGLLVGTLYLLINWTPSGLLLPFQEQQFPLSKSAGGYKDELGKVLADASAGNNKTVIITVVNKAYVEGDKSMLDLFLDGFWLGEGTRPLIRRLLIVATDSTSFDRCKFLGLHCYQLKTEDGLDGENVDMSPGFLRMMWIRTQFLGNVLKRGYSFIFTDTDIMWLRDPFPLLNQNPSVDFQVSVDVFNDPWSEGNPINTGFYMVRSNNGSIAIFDAWYARRNASSGIKEQDVLRQIRKEGMFRRLGFGVRYLETLYFSGFCESSRDIGAVITVHANCCRTIAAKLADLTTVLHDWKRFTGSPSSTSTNGTSAFQWSKHVECLRVWLGRSD</sequence>
<evidence type="ECO:0000313" key="2">
    <source>
        <dbReference type="Proteomes" id="UP000827889"/>
    </source>
</evidence>
<dbReference type="KEGG" id="rarg:115742797"/>
<reference evidence="3" key="1">
    <citation type="submission" date="2025-08" db="UniProtKB">
        <authorList>
            <consortium name="RefSeq"/>
        </authorList>
    </citation>
    <scope>IDENTIFICATION</scope>
    <source>
        <tissue evidence="3">Leaf</tissue>
    </source>
</reference>
<proteinExistence type="predicted"/>
<dbReference type="PANTHER" id="PTHR46038:SF29">
    <property type="entry name" value="NUCLEOTIDE-DIPHOSPHO-SUGAR TRANSFERASE DOMAIN-CONTAINING PROTEIN"/>
    <property type="match status" value="1"/>
</dbReference>
<dbReference type="Proteomes" id="UP000827889">
    <property type="component" value="Chromosome 10"/>
</dbReference>
<dbReference type="OrthoDB" id="540503at2759"/>
<dbReference type="InterPro" id="IPR005069">
    <property type="entry name" value="Nucl-diP-sugar_transferase"/>
</dbReference>